<keyword evidence="1" id="KW-0805">Transcription regulation</keyword>
<reference evidence="5 6" key="1">
    <citation type="submission" date="2019-08" db="EMBL/GenBank/DDBJ databases">
        <title>Lentzea from Indian Himalayas.</title>
        <authorList>
            <person name="Mandal S."/>
            <person name="Mallick Gupta A."/>
            <person name="Maiti P.K."/>
            <person name="Sarkar J."/>
            <person name="Mandal S."/>
        </authorList>
    </citation>
    <scope>NUCLEOTIDE SEQUENCE [LARGE SCALE GENOMIC DNA]</scope>
    <source>
        <strain evidence="5 6">PSKA42</strain>
    </source>
</reference>
<dbReference type="PANTHER" id="PTHR46796">
    <property type="entry name" value="HTH-TYPE TRANSCRIPTIONAL ACTIVATOR RHAS-RELATED"/>
    <property type="match status" value="1"/>
</dbReference>
<dbReference type="Proteomes" id="UP001515943">
    <property type="component" value="Unassembled WGS sequence"/>
</dbReference>
<gene>
    <name evidence="5" type="ORF">FXN61_18560</name>
</gene>
<dbReference type="InterPro" id="IPR018060">
    <property type="entry name" value="HTH_AraC"/>
</dbReference>
<protein>
    <submittedName>
        <fullName evidence="5">Helix-turn-helix transcriptional regulator</fullName>
    </submittedName>
</protein>
<evidence type="ECO:0000259" key="4">
    <source>
        <dbReference type="PROSITE" id="PS01124"/>
    </source>
</evidence>
<evidence type="ECO:0000256" key="1">
    <source>
        <dbReference type="ARBA" id="ARBA00023015"/>
    </source>
</evidence>
<dbReference type="InterPro" id="IPR009057">
    <property type="entry name" value="Homeodomain-like_sf"/>
</dbReference>
<evidence type="ECO:0000313" key="6">
    <source>
        <dbReference type="Proteomes" id="UP001515943"/>
    </source>
</evidence>
<sequence>MRQVELPLSEAPLVADIGVGVHGVTRLEEVFRLPDLWQVHLYVYEGELEVGGTVHRIAPGHASLVPPDTEVRYRYRGRSEHLYAHLRLTGTAERHAAPVMQDAGPNRTLIARLMRGALAAPSARAAAHLWTVLWQLTDAVPAGRGEAADPVAVAAAHVEAHLATSLSVADIAKVAGVSHNHLTRLFRARTGTTVVAYLRRRRMERARHLLTASTLSVTAVAAAVGIPDLQAFNKVCRRELGESPRALRCRHASDHRSMTPLS</sequence>
<dbReference type="SMART" id="SM00342">
    <property type="entry name" value="HTH_ARAC"/>
    <property type="match status" value="1"/>
</dbReference>
<dbReference type="SUPFAM" id="SSF46689">
    <property type="entry name" value="Homeodomain-like"/>
    <property type="match status" value="2"/>
</dbReference>
<keyword evidence="3" id="KW-0804">Transcription</keyword>
<evidence type="ECO:0000313" key="5">
    <source>
        <dbReference type="EMBL" id="NKE58704.1"/>
    </source>
</evidence>
<name>A0ABX1FI92_9PSEU</name>
<accession>A0ABX1FI92</accession>
<comment type="caution">
    <text evidence="5">The sequence shown here is derived from an EMBL/GenBank/DDBJ whole genome shotgun (WGS) entry which is preliminary data.</text>
</comment>
<evidence type="ECO:0000256" key="3">
    <source>
        <dbReference type="ARBA" id="ARBA00023163"/>
    </source>
</evidence>
<organism evidence="5 6">
    <name type="scientific">Lentzea indica</name>
    <dbReference type="NCBI Taxonomy" id="2604800"/>
    <lineage>
        <taxon>Bacteria</taxon>
        <taxon>Bacillati</taxon>
        <taxon>Actinomycetota</taxon>
        <taxon>Actinomycetes</taxon>
        <taxon>Pseudonocardiales</taxon>
        <taxon>Pseudonocardiaceae</taxon>
        <taxon>Lentzea</taxon>
    </lineage>
</organism>
<proteinExistence type="predicted"/>
<evidence type="ECO:0000256" key="2">
    <source>
        <dbReference type="ARBA" id="ARBA00023125"/>
    </source>
</evidence>
<dbReference type="PROSITE" id="PS01124">
    <property type="entry name" value="HTH_ARAC_FAMILY_2"/>
    <property type="match status" value="1"/>
</dbReference>
<keyword evidence="2" id="KW-0238">DNA-binding</keyword>
<feature type="domain" description="HTH araC/xylS-type" evidence="4">
    <location>
        <begin position="152"/>
        <end position="250"/>
    </location>
</feature>
<dbReference type="InterPro" id="IPR050204">
    <property type="entry name" value="AraC_XylS_family_regulators"/>
</dbReference>
<dbReference type="EMBL" id="VSRL01000062">
    <property type="protein sequence ID" value="NKE58704.1"/>
    <property type="molecule type" value="Genomic_DNA"/>
</dbReference>
<keyword evidence="6" id="KW-1185">Reference proteome</keyword>
<dbReference type="Gene3D" id="1.10.10.60">
    <property type="entry name" value="Homeodomain-like"/>
    <property type="match status" value="1"/>
</dbReference>
<dbReference type="RefSeq" id="WP_167975363.1">
    <property type="nucleotide sequence ID" value="NZ_VSRL01000062.1"/>
</dbReference>
<dbReference type="PANTHER" id="PTHR46796:SF6">
    <property type="entry name" value="ARAC SUBFAMILY"/>
    <property type="match status" value="1"/>
</dbReference>
<dbReference type="Pfam" id="PF12833">
    <property type="entry name" value="HTH_18"/>
    <property type="match status" value="1"/>
</dbReference>